<feature type="transmembrane region" description="Helical" evidence="1">
    <location>
        <begin position="28"/>
        <end position="48"/>
    </location>
</feature>
<evidence type="ECO:0000313" key="2">
    <source>
        <dbReference type="EMBL" id="AGW40997.1"/>
    </source>
</evidence>
<evidence type="ECO:0008006" key="4">
    <source>
        <dbReference type="Google" id="ProtNLM"/>
    </source>
</evidence>
<feature type="transmembrane region" description="Helical" evidence="1">
    <location>
        <begin position="132"/>
        <end position="154"/>
    </location>
</feature>
<dbReference type="EMBL" id="CP006734">
    <property type="protein sequence ID" value="AGW40997.1"/>
    <property type="molecule type" value="Genomic_DNA"/>
</dbReference>
<feature type="transmembrane region" description="Helical" evidence="1">
    <location>
        <begin position="92"/>
        <end position="112"/>
    </location>
</feature>
<dbReference type="RefSeq" id="WP_021754433.1">
    <property type="nucleotide sequence ID" value="NC_022438.1"/>
</dbReference>
<evidence type="ECO:0000313" key="3">
    <source>
        <dbReference type="Proteomes" id="UP000016743"/>
    </source>
</evidence>
<feature type="transmembrane region" description="Helical" evidence="1">
    <location>
        <begin position="60"/>
        <end position="80"/>
    </location>
</feature>
<dbReference type="OrthoDB" id="3718129at2"/>
<dbReference type="KEGG" id="lxy:O159_08470"/>
<protein>
    <recommendedName>
        <fullName evidence="4">Integral membrane protein</fullName>
    </recommendedName>
</protein>
<evidence type="ECO:0000256" key="1">
    <source>
        <dbReference type="SAM" id="Phobius"/>
    </source>
</evidence>
<dbReference type="eggNOG" id="ENOG5033SIK">
    <property type="taxonomic scope" value="Bacteria"/>
</dbReference>
<dbReference type="HOGENOM" id="CLU_865442_0_0_11"/>
<feature type="transmembrane region" description="Helical" evidence="1">
    <location>
        <begin position="6"/>
        <end position="21"/>
    </location>
</feature>
<reference evidence="2 3" key="1">
    <citation type="journal article" date="2013" name="Genome Announc.">
        <title>Complete Genome Sequence of Leifsonia xyli subsp. cynodontis Strain DSM46306, a Gram-Positive Bacterial Pathogen of Grasses.</title>
        <authorList>
            <person name="Monteiro-Vitorello C.B."/>
            <person name="Zerillo M.M."/>
            <person name="Van Sluys M.A."/>
            <person name="Camargo L.E."/>
            <person name="Kitajima J.P."/>
        </authorList>
    </citation>
    <scope>NUCLEOTIDE SEQUENCE [LARGE SCALE GENOMIC DNA]</scope>
    <source>
        <strain evidence="2 3">DSM 46306</strain>
    </source>
</reference>
<organism evidence="2 3">
    <name type="scientific">Leifsonia xyli subsp. cynodontis DSM 46306</name>
    <dbReference type="NCBI Taxonomy" id="1389489"/>
    <lineage>
        <taxon>Bacteria</taxon>
        <taxon>Bacillati</taxon>
        <taxon>Actinomycetota</taxon>
        <taxon>Actinomycetes</taxon>
        <taxon>Micrococcales</taxon>
        <taxon>Microbacteriaceae</taxon>
        <taxon>Leifsonia</taxon>
    </lineage>
</organism>
<sequence>MVNIIVTAFIWIAVIINAFLWRTASSHVTFWALLSIAVSLTIKLDPIYLRIDSLIGSVNYATLISDLILLAGIFTLANGFTRAISGVTATPAWVVALGIAVGLFLVLLFFSLRPLPSTTTFNITYRAQPIATIYTCLLFSIIATIFSGIAFICIREIGSLQSPIARVSATLIIFGCIAAVAMSASTYFMNFGALYGMVGAAKFGFVLYAISRPLTVILLAAGMALPLTATWVKHAREDRAFSISINQLRAAHQRTGQELPSHGTPRARLYEIVVDVHDGIVRHGETVILANTPRTALDRAEKLLDGENSS</sequence>
<gene>
    <name evidence="2" type="ORF">O159_08470</name>
</gene>
<name>U3P7U1_LEIXC</name>
<keyword evidence="1" id="KW-1133">Transmembrane helix</keyword>
<feature type="transmembrane region" description="Helical" evidence="1">
    <location>
        <begin position="166"/>
        <end position="189"/>
    </location>
</feature>
<keyword evidence="1" id="KW-0812">Transmembrane</keyword>
<accession>U3P7U1</accession>
<proteinExistence type="predicted"/>
<dbReference type="Proteomes" id="UP000016743">
    <property type="component" value="Chromosome"/>
</dbReference>
<keyword evidence="1" id="KW-0472">Membrane</keyword>
<dbReference type="AlphaFoldDB" id="U3P7U1"/>
<feature type="transmembrane region" description="Helical" evidence="1">
    <location>
        <begin position="209"/>
        <end position="232"/>
    </location>
</feature>
<keyword evidence="3" id="KW-1185">Reference proteome</keyword>